<reference evidence="1 2" key="1">
    <citation type="submission" date="2015-09" db="EMBL/GenBank/DDBJ databases">
        <title>Draft genome sequence of Aliiroseovarius crassostreae CV919-312TSm, the causative agent of Roseovarius Oyster Disease (formerly Juvenile Oyster Disease).</title>
        <authorList>
            <person name="Kessner L."/>
            <person name="Spinard E."/>
            <person name="Nelson D."/>
        </authorList>
    </citation>
    <scope>NUCLEOTIDE SEQUENCE [LARGE SCALE GENOMIC DNA]</scope>
    <source>
        <strain evidence="1 2">CV919-312</strain>
    </source>
</reference>
<dbReference type="AlphaFoldDB" id="A0A0P7IFH5"/>
<protein>
    <recommendedName>
        <fullName evidence="3">SMP-30/Gluconolactonase/LRE-like region domain-containing protein</fullName>
    </recommendedName>
</protein>
<dbReference type="EMBL" id="LKBA01000014">
    <property type="protein sequence ID" value="KPN62665.1"/>
    <property type="molecule type" value="Genomic_DNA"/>
</dbReference>
<name>A0A0P7IFH5_9RHOB</name>
<dbReference type="PANTHER" id="PTHR35399:SF2">
    <property type="entry name" value="DUF839 DOMAIN-CONTAINING PROTEIN"/>
    <property type="match status" value="1"/>
</dbReference>
<gene>
    <name evidence="1" type="ORF">AKJ29_00350</name>
</gene>
<comment type="caution">
    <text evidence="1">The sequence shown here is derived from an EMBL/GenBank/DDBJ whole genome shotgun (WGS) entry which is preliminary data.</text>
</comment>
<evidence type="ECO:0008006" key="3">
    <source>
        <dbReference type="Google" id="ProtNLM"/>
    </source>
</evidence>
<dbReference type="STRING" id="154981.AKJ29_00350"/>
<evidence type="ECO:0000313" key="2">
    <source>
        <dbReference type="Proteomes" id="UP000050471"/>
    </source>
</evidence>
<evidence type="ECO:0000313" key="1">
    <source>
        <dbReference type="EMBL" id="KPN62665.1"/>
    </source>
</evidence>
<dbReference type="Pfam" id="PF05787">
    <property type="entry name" value="PhoX"/>
    <property type="match status" value="1"/>
</dbReference>
<organism evidence="1 2">
    <name type="scientific">Aliiroseovarius crassostreae</name>
    <dbReference type="NCBI Taxonomy" id="154981"/>
    <lineage>
        <taxon>Bacteria</taxon>
        <taxon>Pseudomonadati</taxon>
        <taxon>Pseudomonadota</taxon>
        <taxon>Alphaproteobacteria</taxon>
        <taxon>Rhodobacterales</taxon>
        <taxon>Paracoccaceae</taxon>
        <taxon>Aliiroseovarius</taxon>
    </lineage>
</organism>
<dbReference type="Proteomes" id="UP000050471">
    <property type="component" value="Unassembled WGS sequence"/>
</dbReference>
<accession>A0A0P7IFH5</accession>
<dbReference type="PANTHER" id="PTHR35399">
    <property type="entry name" value="SLR8030 PROTEIN"/>
    <property type="match status" value="1"/>
</dbReference>
<dbReference type="InterPro" id="IPR008557">
    <property type="entry name" value="PhoX"/>
</dbReference>
<proteinExistence type="predicted"/>
<keyword evidence="2" id="KW-1185">Reference proteome</keyword>
<sequence>MGNNQMLVGDPLTGEIARFMTGPKGSEVTGLCWSSDRHTAFVGIQHPGGSWPAETGLPRSSVIAVKREDNGRLG</sequence>